<dbReference type="AlphaFoldDB" id="A0A7Z2NZ23"/>
<reference evidence="1 2" key="1">
    <citation type="submission" date="2020-01" db="EMBL/GenBank/DDBJ databases">
        <title>Sphingomonas sp. C33 whole genome sequece.</title>
        <authorList>
            <person name="Park C."/>
        </authorList>
    </citation>
    <scope>NUCLEOTIDE SEQUENCE [LARGE SCALE GENOMIC DNA]</scope>
    <source>
        <strain evidence="1 2">C33</strain>
        <plasmid evidence="2">pc33</plasmid>
    </source>
</reference>
<keyword evidence="2" id="KW-1185">Reference proteome</keyword>
<organism evidence="1 2">
    <name type="scientific">Sphingomonas changnyeongensis</name>
    <dbReference type="NCBI Taxonomy" id="2698679"/>
    <lineage>
        <taxon>Bacteria</taxon>
        <taxon>Pseudomonadati</taxon>
        <taxon>Pseudomonadota</taxon>
        <taxon>Alphaproteobacteria</taxon>
        <taxon>Sphingomonadales</taxon>
        <taxon>Sphingomonadaceae</taxon>
        <taxon>Sphingomonas</taxon>
    </lineage>
</organism>
<dbReference type="RefSeq" id="WP_160594054.1">
    <property type="nucleotide sequence ID" value="NZ_CP047896.1"/>
</dbReference>
<sequence length="308" mass="34442">MASRTRLVILNEDHSNPRHRAFALSVARALRPLGYNVLGIETLTGFADDQEARAAMLQLTLQGYASPKSGTYLVDPVFGDFIRQSLALGYRPVAYESTTQLVNGSMVERVEKREQDQAENIRRRAFDAFPDGKVLIYVGFNHAMEKPAEIGPFKGVSWLAERLHRITGIDPLTIDQTALEANNDPNFHSAYHADPKGKPRSFVNFIEGRPVVAGRYAGSVDLQVHHPVEVRRAGRPTWLAELGRKRVPVPSHLLRTNEPRLVQIFMNRERNGIPVDQVLVQPGGSKPVLYAPRQAFRIVSQSLHSKCP</sequence>
<dbReference type="EMBL" id="CP047896">
    <property type="protein sequence ID" value="QHL92020.1"/>
    <property type="molecule type" value="Genomic_DNA"/>
</dbReference>
<accession>A0A7Z2NZ23</accession>
<geneLocation type="plasmid" evidence="2">
    <name>pc33</name>
</geneLocation>
<evidence type="ECO:0000313" key="2">
    <source>
        <dbReference type="Proteomes" id="UP000464468"/>
    </source>
</evidence>
<proteinExistence type="predicted"/>
<evidence type="ECO:0000313" key="1">
    <source>
        <dbReference type="EMBL" id="QHL92020.1"/>
    </source>
</evidence>
<gene>
    <name evidence="1" type="ORF">GVO57_14090</name>
</gene>
<dbReference type="Proteomes" id="UP000464468">
    <property type="component" value="Plasmid pC33"/>
</dbReference>
<keyword evidence="1" id="KW-0614">Plasmid</keyword>
<dbReference type="KEGG" id="schy:GVO57_14090"/>
<name>A0A7Z2NZ23_9SPHN</name>
<protein>
    <submittedName>
        <fullName evidence="1">Uncharacterized protein</fullName>
    </submittedName>
</protein>